<sequence>MSWISVSDTASSQRSNAHSTKAETRRNRNPHARTRAVRPAYGRRCSAAGERRKTKMASPWQQQGIGGDYGRPRNSMAFLALSTAITARN</sequence>
<evidence type="ECO:0000256" key="1">
    <source>
        <dbReference type="SAM" id="MobiDB-lite"/>
    </source>
</evidence>
<reference evidence="2" key="1">
    <citation type="submission" date="2015-04" db="UniProtKB">
        <authorList>
            <consortium name="EnsemblPlants"/>
        </authorList>
    </citation>
    <scope>IDENTIFICATION</scope>
    <source>
        <strain evidence="2">SL10</strain>
    </source>
</reference>
<feature type="region of interest" description="Disordered" evidence="1">
    <location>
        <begin position="1"/>
        <end position="73"/>
    </location>
</feature>
<reference evidence="2" key="2">
    <citation type="submission" date="2018-04" db="EMBL/GenBank/DDBJ databases">
        <title>OnivRS2 (Oryza nivara Reference Sequence Version 2).</title>
        <authorList>
            <person name="Zhang J."/>
            <person name="Kudrna D."/>
            <person name="Lee S."/>
            <person name="Talag J."/>
            <person name="Rajasekar S."/>
            <person name="Welchert J."/>
            <person name="Hsing Y.-I."/>
            <person name="Wing R.A."/>
        </authorList>
    </citation>
    <scope>NUCLEOTIDE SEQUENCE [LARGE SCALE GENOMIC DNA]</scope>
    <source>
        <strain evidence="2">SL10</strain>
    </source>
</reference>
<dbReference type="Gramene" id="ONIVA04G11860.6">
    <property type="protein sequence ID" value="ONIVA04G11860.6"/>
    <property type="gene ID" value="ONIVA04G11860"/>
</dbReference>
<dbReference type="AlphaFoldDB" id="A0A0E0H196"/>
<dbReference type="EnsemblPlants" id="ONIVA04G11860.6">
    <property type="protein sequence ID" value="ONIVA04G11860.6"/>
    <property type="gene ID" value="ONIVA04G11860"/>
</dbReference>
<name>A0A0E0H196_ORYNI</name>
<evidence type="ECO:0000313" key="2">
    <source>
        <dbReference type="EnsemblPlants" id="ONIVA04G11860.6"/>
    </source>
</evidence>
<proteinExistence type="predicted"/>
<dbReference type="Proteomes" id="UP000006591">
    <property type="component" value="Chromosome 4"/>
</dbReference>
<feature type="compositionally biased region" description="Basic residues" evidence="1">
    <location>
        <begin position="27"/>
        <end position="36"/>
    </location>
</feature>
<evidence type="ECO:0000313" key="3">
    <source>
        <dbReference type="Proteomes" id="UP000006591"/>
    </source>
</evidence>
<keyword evidence="3" id="KW-1185">Reference proteome</keyword>
<organism evidence="2">
    <name type="scientific">Oryza nivara</name>
    <name type="common">Indian wild rice</name>
    <name type="synonym">Oryza sativa f. spontanea</name>
    <dbReference type="NCBI Taxonomy" id="4536"/>
    <lineage>
        <taxon>Eukaryota</taxon>
        <taxon>Viridiplantae</taxon>
        <taxon>Streptophyta</taxon>
        <taxon>Embryophyta</taxon>
        <taxon>Tracheophyta</taxon>
        <taxon>Spermatophyta</taxon>
        <taxon>Magnoliopsida</taxon>
        <taxon>Liliopsida</taxon>
        <taxon>Poales</taxon>
        <taxon>Poaceae</taxon>
        <taxon>BOP clade</taxon>
        <taxon>Oryzoideae</taxon>
        <taxon>Oryzeae</taxon>
        <taxon>Oryzinae</taxon>
        <taxon>Oryza</taxon>
    </lineage>
</organism>
<feature type="compositionally biased region" description="Polar residues" evidence="1">
    <location>
        <begin position="1"/>
        <end position="19"/>
    </location>
</feature>
<protein>
    <submittedName>
        <fullName evidence="2">Uncharacterized protein</fullName>
    </submittedName>
</protein>
<accession>A0A0E0H196</accession>